<name>A0A1Q1FZY3_9BACL</name>
<dbReference type="Pfam" id="PF09148">
    <property type="entry name" value="DUF1934"/>
    <property type="match status" value="1"/>
</dbReference>
<accession>A0A1Q1FZY3</accession>
<keyword evidence="2" id="KW-1185">Reference proteome</keyword>
<dbReference type="Gene3D" id="2.40.128.20">
    <property type="match status" value="1"/>
</dbReference>
<evidence type="ECO:0000313" key="1">
    <source>
        <dbReference type="EMBL" id="RPF56495.1"/>
    </source>
</evidence>
<sequence length="136" mass="16362">MRELELTLTSKIEQDGEEEIQQSNYFATMKSGRKKFIQYEERLDQDTTDVVLVIGDQSVRMNRSGQMNVKLLFEPGHYYETFYHYTSYKIPIKIYTHDVLIKQRENESVIEIKYDLYERDEIISNHHILFQLKEQS</sequence>
<evidence type="ECO:0000313" key="2">
    <source>
        <dbReference type="Proteomes" id="UP000277108"/>
    </source>
</evidence>
<dbReference type="RefSeq" id="WP_077139732.1">
    <property type="nucleotide sequence ID" value="NZ_CBCSGK010000005.1"/>
</dbReference>
<comment type="caution">
    <text evidence="1">The sequence shown here is derived from an EMBL/GenBank/DDBJ whole genome shotgun (WGS) entry which is preliminary data.</text>
</comment>
<dbReference type="Proteomes" id="UP000277108">
    <property type="component" value="Unassembled WGS sequence"/>
</dbReference>
<dbReference type="InterPro" id="IPR012674">
    <property type="entry name" value="Calycin"/>
</dbReference>
<gene>
    <name evidence="1" type="ORF">EDD62_1131</name>
</gene>
<proteinExistence type="predicted"/>
<dbReference type="STRING" id="1849491.BVH56_01145"/>
<organism evidence="1 2">
    <name type="scientific">Abyssicoccus albus</name>
    <dbReference type="NCBI Taxonomy" id="1817405"/>
    <lineage>
        <taxon>Bacteria</taxon>
        <taxon>Bacillati</taxon>
        <taxon>Bacillota</taxon>
        <taxon>Bacilli</taxon>
        <taxon>Bacillales</taxon>
        <taxon>Abyssicoccaceae</taxon>
    </lineage>
</organism>
<dbReference type="AlphaFoldDB" id="A0A1Q1FZY3"/>
<dbReference type="EMBL" id="RKRK01000003">
    <property type="protein sequence ID" value="RPF56495.1"/>
    <property type="molecule type" value="Genomic_DNA"/>
</dbReference>
<dbReference type="SUPFAM" id="SSF50814">
    <property type="entry name" value="Lipocalins"/>
    <property type="match status" value="1"/>
</dbReference>
<protein>
    <submittedName>
        <fullName evidence="1">Uncharacterized beta-barrel protein YwiB (DUF1934 family)</fullName>
    </submittedName>
</protein>
<accession>A0A3N5CCB6</accession>
<reference evidence="1 2" key="1">
    <citation type="submission" date="2018-11" db="EMBL/GenBank/DDBJ databases">
        <title>Genomic Encyclopedia of Type Strains, Phase IV (KMG-IV): sequencing the most valuable type-strain genomes for metagenomic binning, comparative biology and taxonomic classification.</title>
        <authorList>
            <person name="Goeker M."/>
        </authorList>
    </citation>
    <scope>NUCLEOTIDE SEQUENCE [LARGE SCALE GENOMIC DNA]</scope>
    <source>
        <strain evidence="1 2">DSM 29158</strain>
    </source>
</reference>
<dbReference type="InterPro" id="IPR015231">
    <property type="entry name" value="DUF1934"/>
</dbReference>